<proteinExistence type="inferred from homology"/>
<dbReference type="AlphaFoldDB" id="A0A1I8I4V3"/>
<keyword evidence="1" id="KW-1185">Reference proteome</keyword>
<dbReference type="InterPro" id="IPR027417">
    <property type="entry name" value="P-loop_NTPase"/>
</dbReference>
<dbReference type="Pfam" id="PF01121">
    <property type="entry name" value="CoaE"/>
    <property type="match status" value="1"/>
</dbReference>
<dbReference type="OrthoDB" id="247245at2759"/>
<dbReference type="NCBIfam" id="TIGR00152">
    <property type="entry name" value="dephospho-CoA kinase"/>
    <property type="match status" value="1"/>
</dbReference>
<sequence length="240" mass="26644">YLVGLTGGIASGKSTVADQLRRMGVLVIDADSVAKSALEPRQPAWAQVVREFGPGVLLPDSDEIDRDRLGAIVFADAGKRAKLNAIVHPTVYREIAYQLIYHFFMLEQVVVLELPLLFEKSGAGMLPWLTEVVVVYCRPEQQLKRLMKRNPQLTVEQAKQRIAAQLPLDSKVTKATVVIDNQHSEAHSRDQAVRLYKRLLASRAQWISRSLFTAGVAVLAAVVGLPFYLWSARLSRSTAL</sequence>
<dbReference type="PROSITE" id="PS51219">
    <property type="entry name" value="DPCK"/>
    <property type="match status" value="1"/>
</dbReference>
<dbReference type="PANTHER" id="PTHR10695:SF46">
    <property type="entry name" value="BIFUNCTIONAL COENZYME A SYNTHASE-RELATED"/>
    <property type="match status" value="1"/>
</dbReference>
<dbReference type="GO" id="GO:0004140">
    <property type="term" value="F:dephospho-CoA kinase activity"/>
    <property type="evidence" value="ECO:0007669"/>
    <property type="project" value="InterPro"/>
</dbReference>
<dbReference type="STRING" id="282301.A0A1I8I4V3"/>
<reference evidence="2" key="1">
    <citation type="submission" date="2016-11" db="UniProtKB">
        <authorList>
            <consortium name="WormBaseParasite"/>
        </authorList>
    </citation>
    <scope>IDENTIFICATION</scope>
</reference>
<dbReference type="InterPro" id="IPR001977">
    <property type="entry name" value="Depp_CoAkinase"/>
</dbReference>
<dbReference type="HAMAP" id="MF_00376">
    <property type="entry name" value="Dephospho_CoA_kinase"/>
    <property type="match status" value="1"/>
</dbReference>
<dbReference type="Proteomes" id="UP000095280">
    <property type="component" value="Unplaced"/>
</dbReference>
<dbReference type="GO" id="GO:0015937">
    <property type="term" value="P:coenzyme A biosynthetic process"/>
    <property type="evidence" value="ECO:0007669"/>
    <property type="project" value="InterPro"/>
</dbReference>
<dbReference type="GO" id="GO:0005524">
    <property type="term" value="F:ATP binding"/>
    <property type="evidence" value="ECO:0007669"/>
    <property type="project" value="UniProtKB-KW"/>
</dbReference>
<evidence type="ECO:0000313" key="1">
    <source>
        <dbReference type="Proteomes" id="UP000095280"/>
    </source>
</evidence>
<protein>
    <submittedName>
        <fullName evidence="2">Dephospho-CoA kinase domain-containing protein</fullName>
    </submittedName>
</protein>
<accession>A0A1I8I4V3</accession>
<dbReference type="WBParaSite" id="maker-uti_cns_0009840-snap-gene-0.2-mRNA-1">
    <property type="protein sequence ID" value="maker-uti_cns_0009840-snap-gene-0.2-mRNA-1"/>
    <property type="gene ID" value="maker-uti_cns_0009840-snap-gene-0.2"/>
</dbReference>
<dbReference type="Gene3D" id="3.40.50.300">
    <property type="entry name" value="P-loop containing nucleotide triphosphate hydrolases"/>
    <property type="match status" value="1"/>
</dbReference>
<evidence type="ECO:0000313" key="2">
    <source>
        <dbReference type="WBParaSite" id="maker-uti_cns_0009840-snap-gene-0.2-mRNA-1"/>
    </source>
</evidence>
<organism evidence="1 2">
    <name type="scientific">Macrostomum lignano</name>
    <dbReference type="NCBI Taxonomy" id="282301"/>
    <lineage>
        <taxon>Eukaryota</taxon>
        <taxon>Metazoa</taxon>
        <taxon>Spiralia</taxon>
        <taxon>Lophotrochozoa</taxon>
        <taxon>Platyhelminthes</taxon>
        <taxon>Rhabditophora</taxon>
        <taxon>Macrostomorpha</taxon>
        <taxon>Macrostomida</taxon>
        <taxon>Macrostomidae</taxon>
        <taxon>Macrostomum</taxon>
    </lineage>
</organism>
<dbReference type="CDD" id="cd02022">
    <property type="entry name" value="DPCK"/>
    <property type="match status" value="1"/>
</dbReference>
<dbReference type="PANTHER" id="PTHR10695">
    <property type="entry name" value="DEPHOSPHO-COA KINASE-RELATED"/>
    <property type="match status" value="1"/>
</dbReference>
<dbReference type="SUPFAM" id="SSF52540">
    <property type="entry name" value="P-loop containing nucleoside triphosphate hydrolases"/>
    <property type="match status" value="1"/>
</dbReference>
<name>A0A1I8I4V3_9PLAT</name>